<dbReference type="EMBL" id="VAUP01000035">
    <property type="protein sequence ID" value="TLX41822.1"/>
    <property type="molecule type" value="Genomic_DNA"/>
</dbReference>
<dbReference type="OrthoDB" id="5293296at2"/>
<accession>A0A6C1KCG0</accession>
<gene>
    <name evidence="3" type="ORF">FBQ73_17045</name>
</gene>
<feature type="domain" description="Thioesterase" evidence="2">
    <location>
        <begin position="107"/>
        <end position="165"/>
    </location>
</feature>
<reference evidence="3 4" key="1">
    <citation type="submission" date="2019-05" db="EMBL/GenBank/DDBJ databases">
        <authorList>
            <person name="Zhou X."/>
        </authorList>
    </citation>
    <scope>NUCLEOTIDE SEQUENCE [LARGE SCALE GENOMIC DNA]</scope>
    <source>
        <strain evidence="3 4">DSM 432</strain>
    </source>
</reference>
<sequence length="274" mass="28669">MMQSGHGVVKNAACSRGCAPDNRSAVARPDFWRQNSVTIKDGAIMKSGLRFAKALLAALIVICAAQPALAQQNRGHVYLLRGLANVFSLGMDDLAAKMNGRGIVATVHEYGQWQQLADAAAAESRATGNSPIVIVGHSLGADAAIEMAERLTALGVPPKLVVTFDPVGVTQVGRAQGYFVNYYQSTNGYGKRLTAGSGFRGNIVNRNLDAIGSIDHFNIEKSPRLHDEVITQVRSITNKPKPKPKPAAPAAPAAPTAEPSSPGTQAAAKPGAPG</sequence>
<evidence type="ECO:0000313" key="4">
    <source>
        <dbReference type="Proteomes" id="UP000305131"/>
    </source>
</evidence>
<evidence type="ECO:0000256" key="1">
    <source>
        <dbReference type="SAM" id="MobiDB-lite"/>
    </source>
</evidence>
<evidence type="ECO:0000259" key="2">
    <source>
        <dbReference type="Pfam" id="PF00975"/>
    </source>
</evidence>
<protein>
    <recommendedName>
        <fullName evidence="2">Thioesterase domain-containing protein</fullName>
    </recommendedName>
</protein>
<dbReference type="Gene3D" id="3.40.50.1820">
    <property type="entry name" value="alpha/beta hydrolase"/>
    <property type="match status" value="1"/>
</dbReference>
<name>A0A6C1KCG0_XANAU</name>
<proteinExistence type="predicted"/>
<dbReference type="Proteomes" id="UP000305131">
    <property type="component" value="Unassembled WGS sequence"/>
</dbReference>
<evidence type="ECO:0000313" key="3">
    <source>
        <dbReference type="EMBL" id="TLX41822.1"/>
    </source>
</evidence>
<comment type="caution">
    <text evidence="3">The sequence shown here is derived from an EMBL/GenBank/DDBJ whole genome shotgun (WGS) entry which is preliminary data.</text>
</comment>
<dbReference type="AlphaFoldDB" id="A0A6C1KCG0"/>
<feature type="region of interest" description="Disordered" evidence="1">
    <location>
        <begin position="234"/>
        <end position="274"/>
    </location>
</feature>
<dbReference type="Pfam" id="PF00975">
    <property type="entry name" value="Thioesterase"/>
    <property type="match status" value="1"/>
</dbReference>
<dbReference type="SUPFAM" id="SSF53474">
    <property type="entry name" value="alpha/beta-Hydrolases"/>
    <property type="match status" value="1"/>
</dbReference>
<dbReference type="InterPro" id="IPR029058">
    <property type="entry name" value="AB_hydrolase_fold"/>
</dbReference>
<dbReference type="InterPro" id="IPR001031">
    <property type="entry name" value="Thioesterase"/>
</dbReference>
<organism evidence="3 4">
    <name type="scientific">Xanthobacter autotrophicus</name>
    <dbReference type="NCBI Taxonomy" id="280"/>
    <lineage>
        <taxon>Bacteria</taxon>
        <taxon>Pseudomonadati</taxon>
        <taxon>Pseudomonadota</taxon>
        <taxon>Alphaproteobacteria</taxon>
        <taxon>Hyphomicrobiales</taxon>
        <taxon>Xanthobacteraceae</taxon>
        <taxon>Xanthobacter</taxon>
    </lineage>
</organism>